<dbReference type="InterPro" id="IPR046960">
    <property type="entry name" value="PPR_At4g14850-like_plant"/>
</dbReference>
<reference evidence="1" key="1">
    <citation type="submission" date="2024-02" db="EMBL/GenBank/DDBJ databases">
        <authorList>
            <consortium name="ELIXIR-Norway"/>
            <consortium name="Elixir Norway"/>
        </authorList>
    </citation>
    <scope>NUCLEOTIDE SEQUENCE</scope>
</reference>
<keyword evidence="2" id="KW-1185">Reference proteome</keyword>
<organism evidence="1 2">
    <name type="scientific">Sphagnum troendelagicum</name>
    <dbReference type="NCBI Taxonomy" id="128251"/>
    <lineage>
        <taxon>Eukaryota</taxon>
        <taxon>Viridiplantae</taxon>
        <taxon>Streptophyta</taxon>
        <taxon>Embryophyta</taxon>
        <taxon>Bryophyta</taxon>
        <taxon>Sphagnophytina</taxon>
        <taxon>Sphagnopsida</taxon>
        <taxon>Sphagnales</taxon>
        <taxon>Sphagnaceae</taxon>
        <taxon>Sphagnum</taxon>
    </lineage>
</organism>
<sequence>MQCQHQKRAGLLMNKHSNCVQYLCGKMKNAWRAFDKMPSHCVVYRGSGTCEMQAGSECRRQKFDKCSKRYEASLCHFHKGSEMSREWPHDLIIQTSCMSSVFVGSNFIDIYGKCGCIEDAGRAFHNNVVSRTAIINGHVDLVFQPLHYFDSMGSSLQDSCNSGTPHPPTQLTSLEMPRYCTGCDQDNILQTICGYMDGPARYSQNSL</sequence>
<gene>
    <name evidence="1" type="ORF">CSSPTR1EN2_LOCUS20655</name>
</gene>
<accession>A0ABP0UX14</accession>
<evidence type="ECO:0000313" key="1">
    <source>
        <dbReference type="EMBL" id="CAK9231476.1"/>
    </source>
</evidence>
<evidence type="ECO:0000313" key="2">
    <source>
        <dbReference type="Proteomes" id="UP001497512"/>
    </source>
</evidence>
<dbReference type="PANTHER" id="PTHR47926">
    <property type="entry name" value="PENTATRICOPEPTIDE REPEAT-CONTAINING PROTEIN"/>
    <property type="match status" value="1"/>
</dbReference>
<dbReference type="Proteomes" id="UP001497512">
    <property type="component" value="Chromosome 7"/>
</dbReference>
<name>A0ABP0UX14_9BRYO</name>
<proteinExistence type="predicted"/>
<dbReference type="EMBL" id="OZ019899">
    <property type="protein sequence ID" value="CAK9231476.1"/>
    <property type="molecule type" value="Genomic_DNA"/>
</dbReference>
<protein>
    <submittedName>
        <fullName evidence="1">Uncharacterized protein</fullName>
    </submittedName>
</protein>